<dbReference type="Pfam" id="PF23219">
    <property type="entry name" value="LAMB1"/>
    <property type="match status" value="1"/>
</dbReference>
<feature type="domain" description="LAMB1/2/3/4 helical" evidence="2">
    <location>
        <begin position="44"/>
        <end position="161"/>
    </location>
</feature>
<feature type="coiled-coil region" evidence="1">
    <location>
        <begin position="219"/>
        <end position="281"/>
    </location>
</feature>
<dbReference type="AlphaFoldDB" id="A0A7L2V778"/>
<reference evidence="3 4" key="1">
    <citation type="submission" date="2019-09" db="EMBL/GenBank/DDBJ databases">
        <title>Bird 10,000 Genomes (B10K) Project - Family phase.</title>
        <authorList>
            <person name="Zhang G."/>
        </authorList>
    </citation>
    <scope>NUCLEOTIDE SEQUENCE [LARGE SCALE GENOMIC DNA]</scope>
    <source>
        <strain evidence="3">B10K-DU-012-52</strain>
    </source>
</reference>
<sequence length="390" mass="41747">LASLQICGAPGDQSCEQAPCGGALCRDSVGTRHCGGVGCMGALPVSARALSSAQNTSQQLEVALGQLGVVAQKTQEVQELARGARSRAEEALGRSRAARSHAEKATAQLRDFIRRIKAFLAEEGADPGSIELVARQVLNISLPSSPGRIQELLQEMRESIGQLEGVDAVLNKTAQGLAMARGLLAQGQDARQGVRDELMGTQRALEVARAQATSAGSALRSARDAIRAAESRAKEAERRLQALEGKESRAQRRLQELAQSITALQEQSQDARRLAQQAKDGAQRATTTSGTLSQDLAQVTQRYVVLKGRVSGLDGASGGALQRVTRLTAEARDLLDKANSSKRKLEELEQHFGANERAMAAKVTRLQALEQRVWGLLEEIRERANAYATC</sequence>
<dbReference type="Proteomes" id="UP000520535">
    <property type="component" value="Unassembled WGS sequence"/>
</dbReference>
<proteinExistence type="predicted"/>
<evidence type="ECO:0000313" key="4">
    <source>
        <dbReference type="Proteomes" id="UP000520535"/>
    </source>
</evidence>
<keyword evidence="1" id="KW-0175">Coiled coil</keyword>
<protein>
    <submittedName>
        <fullName evidence="3">LAMB1 protein</fullName>
    </submittedName>
</protein>
<evidence type="ECO:0000259" key="2">
    <source>
        <dbReference type="Pfam" id="PF23219"/>
    </source>
</evidence>
<accession>A0A7L2V778</accession>
<dbReference type="OrthoDB" id="5985440at2759"/>
<feature type="coiled-coil region" evidence="1">
    <location>
        <begin position="324"/>
        <end position="351"/>
    </location>
</feature>
<dbReference type="InterPro" id="IPR056558">
    <property type="entry name" value="LAMB1-4_helical"/>
</dbReference>
<dbReference type="SUPFAM" id="SSF57997">
    <property type="entry name" value="Tropomyosin"/>
    <property type="match status" value="1"/>
</dbReference>
<dbReference type="EMBL" id="VYZX01007353">
    <property type="protein sequence ID" value="NXS54046.1"/>
    <property type="molecule type" value="Genomic_DNA"/>
</dbReference>
<gene>
    <name evidence="3" type="primary">Lamb1_1</name>
    <name evidence="3" type="ORF">BRALEP_R14438</name>
</gene>
<comment type="caution">
    <text evidence="3">The sequence shown here is derived from an EMBL/GenBank/DDBJ whole genome shotgun (WGS) entry which is preliminary data.</text>
</comment>
<evidence type="ECO:0000256" key="1">
    <source>
        <dbReference type="SAM" id="Coils"/>
    </source>
</evidence>
<dbReference type="CDD" id="cd22295">
    <property type="entry name" value="cc_LAMB_C"/>
    <property type="match status" value="1"/>
</dbReference>
<feature type="non-terminal residue" evidence="3">
    <location>
        <position position="1"/>
    </location>
</feature>
<feature type="non-terminal residue" evidence="3">
    <location>
        <position position="390"/>
    </location>
</feature>
<name>A0A7L2V778_9AVES</name>
<organism evidence="3 4">
    <name type="scientific">Brachypteracias leptosomus</name>
    <name type="common">short-legged ground-roller</name>
    <dbReference type="NCBI Taxonomy" id="135165"/>
    <lineage>
        <taxon>Eukaryota</taxon>
        <taxon>Metazoa</taxon>
        <taxon>Chordata</taxon>
        <taxon>Craniata</taxon>
        <taxon>Vertebrata</taxon>
        <taxon>Euteleostomi</taxon>
        <taxon>Archelosauria</taxon>
        <taxon>Archosauria</taxon>
        <taxon>Dinosauria</taxon>
        <taxon>Saurischia</taxon>
        <taxon>Theropoda</taxon>
        <taxon>Coelurosauria</taxon>
        <taxon>Aves</taxon>
        <taxon>Neognathae</taxon>
        <taxon>Neoaves</taxon>
        <taxon>Telluraves</taxon>
        <taxon>Coraciimorphae</taxon>
        <taxon>Coraciiformes</taxon>
        <taxon>Brachypteraciidae</taxon>
        <taxon>Brachypteracias</taxon>
    </lineage>
</organism>
<keyword evidence="4" id="KW-1185">Reference proteome</keyword>
<evidence type="ECO:0000313" key="3">
    <source>
        <dbReference type="EMBL" id="NXS54046.1"/>
    </source>
</evidence>